<gene>
    <name evidence="4" type="primary">speE_3</name>
    <name evidence="4" type="ORF">LMG23992_03304</name>
</gene>
<feature type="region of interest" description="Disordered" evidence="2">
    <location>
        <begin position="1"/>
        <end position="26"/>
    </location>
</feature>
<sequence length="882" mass="92164">MREAHAGANAGKQQARHRSDKPRRAESAALQAGQDQLAHDGAVLAPALLLFASGAAGLIYQVLWIKQLALVVGVDVHAVTTAVGAFFAGLAFGGWLLGRVADRHAQPLRLYAWLEIAVLVLAIGATLALARAAAPFAWLESRVGLLAWALLFVLVILPAAAMGGTLPVLMRMLASRAGQVGTHGGRLYAANTAGAIAGTLLAGFVLIPWLGITGSALAAATLNGLAAAAALALASRTVPAEEPVTTAAAPASTQPARDAGDGRLALVLYAAAGGIALGYEVVWSQAIVQFISTRTFAFAVVLATYLAGLAIGSALAARRADRARDPWGAFAMLIAAAGLVALLEIVVLGEWLLQMQAAVSAWVQSATSSGLAAACASFAVAALCVVFVPTLLLGAAFPFVLRVGVDNHRLGAGVGAVVALNTLGGIVGTAVAGFVLVPRIGLVHTLSLLAVGAGIVGVVAVALGSGVNKLARWAVPMVALLAVIAAALAPADRLATLLARARGGEMVFYEEGRGATVAVVKQSSSSHSFNRLYIQGVSNSGDTMTSLRYMRLQALLPLIVHSGTPRSALVIGLGTGITAGATLAYPGLEQRVVAELLPPVLRAVPQFQGNYGVAGDKRVDIRLRDGRRELLQSDQRYDLITLEPPPPSAAGVVNLYSADFYRLAAARLQAGGLVAQWLPLPTQNDEDTRSLVRSFLDVFPHATLWTTELHEMMLVGSLSPITLDAARIRQRFAQPDVAAALQAVGVASPAALLATWVTDRAGLERYAGDAPAVTDDRPRIEYAAWVRRAEFPQVLQRLLTLQTEPPLTGADAGLIADIGLERDTLHTFYTAGLDAYYGDRDAWALHMQQVMRTDPDNPYYAWFGGGRRTPGPAPSRNAHEHP</sequence>
<dbReference type="EC" id="2.5.1.16" evidence="4"/>
<protein>
    <submittedName>
        <fullName evidence="4">Polyamine aminopropyltransferase</fullName>
        <ecNumber evidence="4">2.5.1.16</ecNumber>
    </submittedName>
</protein>
<comment type="caution">
    <text evidence="4">The sequence shown here is derived from an EMBL/GenBank/DDBJ whole genome shotgun (WGS) entry which is preliminary data.</text>
</comment>
<dbReference type="Gene3D" id="3.40.50.150">
    <property type="entry name" value="Vaccinia Virus protein VP39"/>
    <property type="match status" value="1"/>
</dbReference>
<dbReference type="GO" id="GO:0004766">
    <property type="term" value="F:spermidine synthase activity"/>
    <property type="evidence" value="ECO:0007669"/>
    <property type="project" value="UniProtKB-EC"/>
</dbReference>
<keyword evidence="3" id="KW-0812">Transmembrane</keyword>
<name>A0ABN7YXX8_9BURK</name>
<feature type="transmembrane region" description="Helical" evidence="3">
    <location>
        <begin position="413"/>
        <end position="436"/>
    </location>
</feature>
<feature type="transmembrane region" description="Helical" evidence="3">
    <location>
        <begin position="442"/>
        <end position="463"/>
    </location>
</feature>
<evidence type="ECO:0000256" key="3">
    <source>
        <dbReference type="SAM" id="Phobius"/>
    </source>
</evidence>
<evidence type="ECO:0000313" key="4">
    <source>
        <dbReference type="EMBL" id="CAG9176532.1"/>
    </source>
</evidence>
<dbReference type="InterPro" id="IPR036259">
    <property type="entry name" value="MFS_trans_sf"/>
</dbReference>
<dbReference type="RefSeq" id="WP_224080870.1">
    <property type="nucleotide sequence ID" value="NZ_CAJZAI010000007.1"/>
</dbReference>
<evidence type="ECO:0000256" key="1">
    <source>
        <dbReference type="ARBA" id="ARBA00023115"/>
    </source>
</evidence>
<proteinExistence type="predicted"/>
<feature type="transmembrane region" description="Helical" evidence="3">
    <location>
        <begin position="329"/>
        <end position="351"/>
    </location>
</feature>
<feature type="transmembrane region" description="Helical" evidence="3">
    <location>
        <begin position="470"/>
        <end position="489"/>
    </location>
</feature>
<feature type="transmembrane region" description="Helical" evidence="3">
    <location>
        <begin position="76"/>
        <end position="98"/>
    </location>
</feature>
<organism evidence="4 5">
    <name type="scientific">Cupriavidus laharis</name>
    <dbReference type="NCBI Taxonomy" id="151654"/>
    <lineage>
        <taxon>Bacteria</taxon>
        <taxon>Pseudomonadati</taxon>
        <taxon>Pseudomonadota</taxon>
        <taxon>Betaproteobacteria</taxon>
        <taxon>Burkholderiales</taxon>
        <taxon>Burkholderiaceae</taxon>
        <taxon>Cupriavidus</taxon>
    </lineage>
</organism>
<keyword evidence="5" id="KW-1185">Reference proteome</keyword>
<feature type="transmembrane region" description="Helical" evidence="3">
    <location>
        <begin position="43"/>
        <end position="64"/>
    </location>
</feature>
<feature type="transmembrane region" description="Helical" evidence="3">
    <location>
        <begin position="145"/>
        <end position="166"/>
    </location>
</feature>
<keyword evidence="3" id="KW-1133">Transmembrane helix</keyword>
<dbReference type="NCBIfam" id="NF037959">
    <property type="entry name" value="MFS_SpdSyn"/>
    <property type="match status" value="2"/>
</dbReference>
<reference evidence="4 5" key="1">
    <citation type="submission" date="2021-08" db="EMBL/GenBank/DDBJ databases">
        <authorList>
            <person name="Peeters C."/>
        </authorList>
    </citation>
    <scope>NUCLEOTIDE SEQUENCE [LARGE SCALE GENOMIC DNA]</scope>
    <source>
        <strain evidence="4 5">LMG 23992</strain>
    </source>
</reference>
<dbReference type="InterPro" id="IPR029063">
    <property type="entry name" value="SAM-dependent_MTases_sf"/>
</dbReference>
<keyword evidence="1" id="KW-0620">Polyamine biosynthesis</keyword>
<accession>A0ABN7YXX8</accession>
<feature type="transmembrane region" description="Helical" evidence="3">
    <location>
        <begin position="371"/>
        <end position="401"/>
    </location>
</feature>
<dbReference type="EMBL" id="CAJZAI010000007">
    <property type="protein sequence ID" value="CAG9176532.1"/>
    <property type="molecule type" value="Genomic_DNA"/>
</dbReference>
<dbReference type="Proteomes" id="UP000727654">
    <property type="component" value="Unassembled WGS sequence"/>
</dbReference>
<evidence type="ECO:0000256" key="2">
    <source>
        <dbReference type="SAM" id="MobiDB-lite"/>
    </source>
</evidence>
<dbReference type="PANTHER" id="PTHR43317">
    <property type="entry name" value="THERMOSPERMINE SYNTHASE ACAULIS5"/>
    <property type="match status" value="1"/>
</dbReference>
<feature type="transmembrane region" description="Helical" evidence="3">
    <location>
        <begin position="187"/>
        <end position="210"/>
    </location>
</feature>
<dbReference type="PANTHER" id="PTHR43317:SF1">
    <property type="entry name" value="THERMOSPERMINE SYNTHASE ACAULIS5"/>
    <property type="match status" value="1"/>
</dbReference>
<feature type="transmembrane region" description="Helical" evidence="3">
    <location>
        <begin position="264"/>
        <end position="283"/>
    </location>
</feature>
<dbReference type="SUPFAM" id="SSF103473">
    <property type="entry name" value="MFS general substrate transporter"/>
    <property type="match status" value="1"/>
</dbReference>
<keyword evidence="3" id="KW-0472">Membrane</keyword>
<feature type="transmembrane region" description="Helical" evidence="3">
    <location>
        <begin position="295"/>
        <end position="317"/>
    </location>
</feature>
<keyword evidence="4" id="KW-0808">Transferase</keyword>
<evidence type="ECO:0000313" key="5">
    <source>
        <dbReference type="Proteomes" id="UP000727654"/>
    </source>
</evidence>
<feature type="transmembrane region" description="Helical" evidence="3">
    <location>
        <begin position="110"/>
        <end position="133"/>
    </location>
</feature>
<dbReference type="SUPFAM" id="SSF53335">
    <property type="entry name" value="S-adenosyl-L-methionine-dependent methyltransferases"/>
    <property type="match status" value="1"/>
</dbReference>
<feature type="transmembrane region" description="Helical" evidence="3">
    <location>
        <begin position="216"/>
        <end position="234"/>
    </location>
</feature>